<protein>
    <recommendedName>
        <fullName evidence="3">DUF4136 domain-containing protein</fullName>
    </recommendedName>
</protein>
<gene>
    <name evidence="1" type="ORF">H9656_05040</name>
</gene>
<reference evidence="1 2" key="1">
    <citation type="submission" date="2020-08" db="EMBL/GenBank/DDBJ databases">
        <title>A Genomic Blueprint of the Chicken Gut Microbiome.</title>
        <authorList>
            <person name="Gilroy R."/>
            <person name="Ravi A."/>
            <person name="Getino M."/>
            <person name="Pursley I."/>
            <person name="Horton D.L."/>
            <person name="Alikhan N.-F."/>
            <person name="Baker D."/>
            <person name="Gharbi K."/>
            <person name="Hall N."/>
            <person name="Watson M."/>
            <person name="Adriaenssens E.M."/>
            <person name="Foster-Nyarko E."/>
            <person name="Jarju S."/>
            <person name="Secka A."/>
            <person name="Antonio M."/>
            <person name="Oren A."/>
            <person name="Chaudhuri R."/>
            <person name="La Ragione R.M."/>
            <person name="Hildebrand F."/>
            <person name="Pallen M.J."/>
        </authorList>
    </citation>
    <scope>NUCLEOTIDE SEQUENCE [LARGE SCALE GENOMIC DNA]</scope>
    <source>
        <strain evidence="1 2">Sa3CVA3</strain>
    </source>
</reference>
<comment type="caution">
    <text evidence="1">The sequence shown here is derived from an EMBL/GenBank/DDBJ whole genome shotgun (WGS) entry which is preliminary data.</text>
</comment>
<dbReference type="Proteomes" id="UP000638918">
    <property type="component" value="Unassembled WGS sequence"/>
</dbReference>
<evidence type="ECO:0000313" key="1">
    <source>
        <dbReference type="EMBL" id="MBD7940749.1"/>
    </source>
</evidence>
<dbReference type="EMBL" id="JACSQU010000001">
    <property type="protein sequence ID" value="MBD7940749.1"/>
    <property type="molecule type" value="Genomic_DNA"/>
</dbReference>
<keyword evidence="2" id="KW-1185">Reference proteome</keyword>
<dbReference type="PROSITE" id="PS51257">
    <property type="entry name" value="PROKAR_LIPOPROTEIN"/>
    <property type="match status" value="1"/>
</dbReference>
<dbReference type="RefSeq" id="WP_191743134.1">
    <property type="nucleotide sequence ID" value="NZ_JACSQU010000001.1"/>
</dbReference>
<organism evidence="1 2">
    <name type="scientific">Brevundimonas guildfordensis</name>
    <dbReference type="NCBI Taxonomy" id="2762241"/>
    <lineage>
        <taxon>Bacteria</taxon>
        <taxon>Pseudomonadati</taxon>
        <taxon>Pseudomonadota</taxon>
        <taxon>Alphaproteobacteria</taxon>
        <taxon>Caulobacterales</taxon>
        <taxon>Caulobacteraceae</taxon>
        <taxon>Brevundimonas</taxon>
    </lineage>
</organism>
<accession>A0ABR8QYZ8</accession>
<evidence type="ECO:0008006" key="3">
    <source>
        <dbReference type="Google" id="ProtNLM"/>
    </source>
</evidence>
<proteinExistence type="predicted"/>
<evidence type="ECO:0000313" key="2">
    <source>
        <dbReference type="Proteomes" id="UP000638918"/>
    </source>
</evidence>
<sequence>MFSRLALPLISVAVLAGCASPPRIETRLSAAVPDAVTAYRLFEGDAPTGTDRAAADAVRQALAARGWREVDEKTAWRVETAYAVRPQKTGVFTDVDARDGEWTEAPRLPHFWSRRRQVHTLSVILTGPGDEAGAYRVSATSVLGPGQADAAPGLLADAAVSQLGAVD</sequence>
<name>A0ABR8QYZ8_9CAUL</name>